<proteinExistence type="predicted"/>
<comment type="caution">
    <text evidence="1">The sequence shown here is derived from an EMBL/GenBank/DDBJ whole genome shotgun (WGS) entry which is preliminary data.</text>
</comment>
<protein>
    <submittedName>
        <fullName evidence="1">Uncharacterized protein</fullName>
    </submittedName>
</protein>
<dbReference type="EMBL" id="JAPUUL010001210">
    <property type="protein sequence ID" value="KAJ8128029.1"/>
    <property type="molecule type" value="Genomic_DNA"/>
</dbReference>
<name>A0ACC2JKJ2_9PEZI</name>
<reference evidence="1" key="1">
    <citation type="submission" date="2022-12" db="EMBL/GenBank/DDBJ databases">
        <title>Genome Sequence of Lasiodiplodia mahajangana.</title>
        <authorList>
            <person name="Buettner E."/>
        </authorList>
    </citation>
    <scope>NUCLEOTIDE SEQUENCE</scope>
    <source>
        <strain evidence="1">VT137</strain>
    </source>
</reference>
<organism evidence="1 2">
    <name type="scientific">Lasiodiplodia mahajangana</name>
    <dbReference type="NCBI Taxonomy" id="1108764"/>
    <lineage>
        <taxon>Eukaryota</taxon>
        <taxon>Fungi</taxon>
        <taxon>Dikarya</taxon>
        <taxon>Ascomycota</taxon>
        <taxon>Pezizomycotina</taxon>
        <taxon>Dothideomycetes</taxon>
        <taxon>Dothideomycetes incertae sedis</taxon>
        <taxon>Botryosphaeriales</taxon>
        <taxon>Botryosphaeriaceae</taxon>
        <taxon>Lasiodiplodia</taxon>
    </lineage>
</organism>
<keyword evidence="2" id="KW-1185">Reference proteome</keyword>
<evidence type="ECO:0000313" key="2">
    <source>
        <dbReference type="Proteomes" id="UP001153332"/>
    </source>
</evidence>
<gene>
    <name evidence="1" type="ORF">O1611_g5608</name>
</gene>
<sequence length="171" mass="18746">MEVVLPLRPKPDSGDIERTGGLPAVQSGPLVNIPAPEPQRHHEPKDATQKMMQSIAAVEESITPHFTALYPALTRDLIAHLAALKQDIKDAALKKKSLQTVDTQLNSGPDNAKVTPDAMSTPLDGIDTPQLDTIDGHFEPTEQEVRYDFQLYRLELINAIVDTMPLHAAKT</sequence>
<evidence type="ECO:0000313" key="1">
    <source>
        <dbReference type="EMBL" id="KAJ8128029.1"/>
    </source>
</evidence>
<accession>A0ACC2JKJ2</accession>
<dbReference type="Proteomes" id="UP001153332">
    <property type="component" value="Unassembled WGS sequence"/>
</dbReference>